<dbReference type="PANTHER" id="PTHR45947:SF3">
    <property type="entry name" value="SULFOQUINOVOSYL TRANSFERASE SQD2"/>
    <property type="match status" value="1"/>
</dbReference>
<dbReference type="RefSeq" id="WP_343058619.1">
    <property type="nucleotide sequence ID" value="NZ_JACIGK010000026.1"/>
</dbReference>
<evidence type="ECO:0000259" key="2">
    <source>
        <dbReference type="Pfam" id="PF00534"/>
    </source>
</evidence>
<dbReference type="Pfam" id="PF00534">
    <property type="entry name" value="Glycos_transf_1"/>
    <property type="match status" value="1"/>
</dbReference>
<keyword evidence="5" id="KW-1185">Reference proteome</keyword>
<dbReference type="GO" id="GO:0016758">
    <property type="term" value="F:hexosyltransferase activity"/>
    <property type="evidence" value="ECO:0007669"/>
    <property type="project" value="TreeGrafter"/>
</dbReference>
<dbReference type="InterPro" id="IPR001296">
    <property type="entry name" value="Glyco_trans_1"/>
</dbReference>
<dbReference type="Gene3D" id="3.40.50.2000">
    <property type="entry name" value="Glycogen Phosphorylase B"/>
    <property type="match status" value="2"/>
</dbReference>
<feature type="domain" description="Glycosyl transferase family 1" evidence="2">
    <location>
        <begin position="211"/>
        <end position="365"/>
    </location>
</feature>
<feature type="region of interest" description="Disordered" evidence="1">
    <location>
        <begin position="1"/>
        <end position="23"/>
    </location>
</feature>
<protein>
    <submittedName>
        <fullName evidence="4">Glycosyltransferase involved in cell wall biosynthesis</fullName>
    </submittedName>
</protein>
<comment type="caution">
    <text evidence="4">The sequence shown here is derived from an EMBL/GenBank/DDBJ whole genome shotgun (WGS) entry which is preliminary data.</text>
</comment>
<evidence type="ECO:0000256" key="1">
    <source>
        <dbReference type="SAM" id="MobiDB-lite"/>
    </source>
</evidence>
<dbReference type="SUPFAM" id="SSF53756">
    <property type="entry name" value="UDP-Glycosyltransferase/glycogen phosphorylase"/>
    <property type="match status" value="1"/>
</dbReference>
<dbReference type="InterPro" id="IPR028098">
    <property type="entry name" value="Glyco_trans_4-like_N"/>
</dbReference>
<dbReference type="InterPro" id="IPR050194">
    <property type="entry name" value="Glycosyltransferase_grp1"/>
</dbReference>
<dbReference type="AlphaFoldDB" id="A0A7W6WB28"/>
<feature type="domain" description="Glycosyltransferase subfamily 4-like N-terminal" evidence="3">
    <location>
        <begin position="37"/>
        <end position="193"/>
    </location>
</feature>
<dbReference type="Proteomes" id="UP000554286">
    <property type="component" value="Unassembled WGS sequence"/>
</dbReference>
<dbReference type="PANTHER" id="PTHR45947">
    <property type="entry name" value="SULFOQUINOVOSYL TRANSFERASE SQD2"/>
    <property type="match status" value="1"/>
</dbReference>
<dbReference type="EMBL" id="JACIGK010000026">
    <property type="protein sequence ID" value="MBB4267408.1"/>
    <property type="molecule type" value="Genomic_DNA"/>
</dbReference>
<proteinExistence type="predicted"/>
<evidence type="ECO:0000313" key="4">
    <source>
        <dbReference type="EMBL" id="MBB4267408.1"/>
    </source>
</evidence>
<evidence type="ECO:0000259" key="3">
    <source>
        <dbReference type="Pfam" id="PF13439"/>
    </source>
</evidence>
<name>A0A7W6WB28_9PROT</name>
<sequence>MVTHGNTDDTPGASPPKPRATTRAPVVLQVLPALETGGVERGAVDIAQGLTDGGWTALVASEGGRLERDLGRVGARHVTLPLATKAPLALRRNAGRLADLIHARGVSLIHARSRAPAWSALWAARATGIPLVTTFHGTYGRGPLGMKIPYNRVMTLGDRVIAISWFIAEHVRTHYATDPGIIRVVPRGVDLARFAPEVVSSHRIARLATAWRLPEDAKVVLLPGRLTRWKGQALLIEAMARLARPDVRCLLVGSDQGRAGYRADLEELVRRHGLTAQVHILDHCDDMPAAYRLASVVVSASTEPEAFGRVPAEAQAMGRVVLAPRHGGAREIVENGVTGWLFEPGNPASLADHLVLALDLDVATRDAVTRRGMAHTRQTFSKATMIRRTMATYKELLYGAPPLETIWRGHD</sequence>
<gene>
    <name evidence="4" type="ORF">GGD89_003052</name>
</gene>
<evidence type="ECO:0000313" key="5">
    <source>
        <dbReference type="Proteomes" id="UP000554286"/>
    </source>
</evidence>
<accession>A0A7W6WB28</accession>
<organism evidence="4 5">
    <name type="scientific">Roseospira visakhapatnamensis</name>
    <dbReference type="NCBI Taxonomy" id="390880"/>
    <lineage>
        <taxon>Bacteria</taxon>
        <taxon>Pseudomonadati</taxon>
        <taxon>Pseudomonadota</taxon>
        <taxon>Alphaproteobacteria</taxon>
        <taxon>Rhodospirillales</taxon>
        <taxon>Rhodospirillaceae</taxon>
        <taxon>Roseospira</taxon>
    </lineage>
</organism>
<dbReference type="CDD" id="cd03819">
    <property type="entry name" value="GT4_WavL-like"/>
    <property type="match status" value="1"/>
</dbReference>
<keyword evidence="4" id="KW-0808">Transferase</keyword>
<reference evidence="4 5" key="1">
    <citation type="submission" date="2020-08" db="EMBL/GenBank/DDBJ databases">
        <title>Genome sequencing of Purple Non-Sulfur Bacteria from various extreme environments.</title>
        <authorList>
            <person name="Mayer M."/>
        </authorList>
    </citation>
    <scope>NUCLEOTIDE SEQUENCE [LARGE SCALE GENOMIC DNA]</scope>
    <source>
        <strain evidence="4 5">JA131</strain>
    </source>
</reference>
<dbReference type="Pfam" id="PF13439">
    <property type="entry name" value="Glyco_transf_4"/>
    <property type="match status" value="1"/>
</dbReference>